<dbReference type="GO" id="GO:0031418">
    <property type="term" value="F:L-ascorbic acid binding"/>
    <property type="evidence" value="ECO:0007669"/>
    <property type="project" value="UniProtKB-KW"/>
</dbReference>
<dbReference type="InterPro" id="IPR044862">
    <property type="entry name" value="Pro_4_hyd_alph_FE2OG_OXY"/>
</dbReference>
<name>A0A840SKQ1_9RHOB</name>
<evidence type="ECO:0000256" key="1">
    <source>
        <dbReference type="ARBA" id="ARBA00001961"/>
    </source>
</evidence>
<dbReference type="InterPro" id="IPR005123">
    <property type="entry name" value="Oxoglu/Fe-dep_dioxygenase_dom"/>
</dbReference>
<dbReference type="PANTHER" id="PTHR10869:SF246">
    <property type="entry name" value="TRANSMEMBRANE PROLYL 4-HYDROXYLASE"/>
    <property type="match status" value="1"/>
</dbReference>
<evidence type="ECO:0000256" key="2">
    <source>
        <dbReference type="ARBA" id="ARBA00022723"/>
    </source>
</evidence>
<evidence type="ECO:0000256" key="5">
    <source>
        <dbReference type="ARBA" id="ARBA00023002"/>
    </source>
</evidence>
<comment type="caution">
    <text evidence="8">The sequence shown here is derived from an EMBL/GenBank/DDBJ whole genome shotgun (WGS) entry which is preliminary data.</text>
</comment>
<evidence type="ECO:0000259" key="7">
    <source>
        <dbReference type="PROSITE" id="PS51471"/>
    </source>
</evidence>
<keyword evidence="3" id="KW-0847">Vitamin C</keyword>
<dbReference type="Proteomes" id="UP000549457">
    <property type="component" value="Unassembled WGS sequence"/>
</dbReference>
<proteinExistence type="predicted"/>
<feature type="domain" description="Fe2OG dioxygenase" evidence="7">
    <location>
        <begin position="84"/>
        <end position="186"/>
    </location>
</feature>
<evidence type="ECO:0000256" key="4">
    <source>
        <dbReference type="ARBA" id="ARBA00022964"/>
    </source>
</evidence>
<keyword evidence="4" id="KW-0223">Dioxygenase</keyword>
<keyword evidence="2" id="KW-0479">Metal-binding</keyword>
<organism evidence="8 9">
    <name type="scientific">Amaricoccus macauensis</name>
    <dbReference type="NCBI Taxonomy" id="57001"/>
    <lineage>
        <taxon>Bacteria</taxon>
        <taxon>Pseudomonadati</taxon>
        <taxon>Pseudomonadota</taxon>
        <taxon>Alphaproteobacteria</taxon>
        <taxon>Rhodobacterales</taxon>
        <taxon>Paracoccaceae</taxon>
        <taxon>Amaricoccus</taxon>
    </lineage>
</organism>
<evidence type="ECO:0000256" key="6">
    <source>
        <dbReference type="ARBA" id="ARBA00023004"/>
    </source>
</evidence>
<dbReference type="Pfam" id="PF13640">
    <property type="entry name" value="2OG-FeII_Oxy_3"/>
    <property type="match status" value="1"/>
</dbReference>
<dbReference type="InterPro" id="IPR006620">
    <property type="entry name" value="Pro_4_hyd_alph"/>
</dbReference>
<sequence length="204" mass="22365">MNGPVEVIDEFLSSDECARLAAAAPANCWRPSLSGLPDARSVLSARGGRHSDSVGEGDLDAAGQELLPAIEARLADRCHALVDRFEPWQMSRYRRGDFFDYHLDCGAFGTHASGERERTFLLVVQAPARGGATHFRALGVSVRPIAGRLIAWRNFLPSGRCNHGMIHSGRPVWQGQKIILTTWQHERPFPRGASGRGSEHEASQ</sequence>
<dbReference type="InterPro" id="IPR045054">
    <property type="entry name" value="P4HA-like"/>
</dbReference>
<evidence type="ECO:0000313" key="8">
    <source>
        <dbReference type="EMBL" id="MBB5221554.1"/>
    </source>
</evidence>
<dbReference type="PANTHER" id="PTHR10869">
    <property type="entry name" value="PROLYL 4-HYDROXYLASE ALPHA SUBUNIT"/>
    <property type="match status" value="1"/>
</dbReference>
<evidence type="ECO:0000313" key="9">
    <source>
        <dbReference type="Proteomes" id="UP000549457"/>
    </source>
</evidence>
<gene>
    <name evidence="8" type="ORF">HNP73_001475</name>
</gene>
<dbReference type="SMART" id="SM00702">
    <property type="entry name" value="P4Hc"/>
    <property type="match status" value="1"/>
</dbReference>
<dbReference type="GO" id="GO:0005506">
    <property type="term" value="F:iron ion binding"/>
    <property type="evidence" value="ECO:0007669"/>
    <property type="project" value="InterPro"/>
</dbReference>
<dbReference type="Gene3D" id="2.60.120.620">
    <property type="entry name" value="q2cbj1_9rhob like domain"/>
    <property type="match status" value="1"/>
</dbReference>
<comment type="cofactor">
    <cofactor evidence="1">
        <name>L-ascorbate</name>
        <dbReference type="ChEBI" id="CHEBI:38290"/>
    </cofactor>
</comment>
<reference evidence="8 9" key="1">
    <citation type="submission" date="2020-08" db="EMBL/GenBank/DDBJ databases">
        <title>Genomic Encyclopedia of Type Strains, Phase IV (KMG-IV): sequencing the most valuable type-strain genomes for metagenomic binning, comparative biology and taxonomic classification.</title>
        <authorList>
            <person name="Goeker M."/>
        </authorList>
    </citation>
    <scope>NUCLEOTIDE SEQUENCE [LARGE SCALE GENOMIC DNA]</scope>
    <source>
        <strain evidence="8 9">DSM 101730</strain>
    </source>
</reference>
<keyword evidence="6" id="KW-0408">Iron</keyword>
<dbReference type="GO" id="GO:0004656">
    <property type="term" value="F:procollagen-proline 4-dioxygenase activity"/>
    <property type="evidence" value="ECO:0007669"/>
    <property type="project" value="TreeGrafter"/>
</dbReference>
<accession>A0A840SKQ1</accession>
<dbReference type="PROSITE" id="PS51471">
    <property type="entry name" value="FE2OG_OXY"/>
    <property type="match status" value="1"/>
</dbReference>
<keyword evidence="9" id="KW-1185">Reference proteome</keyword>
<evidence type="ECO:0000256" key="3">
    <source>
        <dbReference type="ARBA" id="ARBA00022896"/>
    </source>
</evidence>
<keyword evidence="5" id="KW-0560">Oxidoreductase</keyword>
<protein>
    <recommendedName>
        <fullName evidence="7">Fe2OG dioxygenase domain-containing protein</fullName>
    </recommendedName>
</protein>
<dbReference type="AlphaFoldDB" id="A0A840SKQ1"/>
<dbReference type="EMBL" id="JACHFM010000001">
    <property type="protein sequence ID" value="MBB5221554.1"/>
    <property type="molecule type" value="Genomic_DNA"/>
</dbReference>